<gene>
    <name evidence="2" type="ORF">OG442_23925</name>
</gene>
<dbReference type="Gene3D" id="1.10.260.40">
    <property type="entry name" value="lambda repressor-like DNA-binding domains"/>
    <property type="match status" value="1"/>
</dbReference>
<evidence type="ECO:0000313" key="3">
    <source>
        <dbReference type="Proteomes" id="UP001432209"/>
    </source>
</evidence>
<evidence type="ECO:0000259" key="1">
    <source>
        <dbReference type="PROSITE" id="PS50943"/>
    </source>
</evidence>
<accession>A0ABZ2A6M1</accession>
<dbReference type="InterPro" id="IPR043917">
    <property type="entry name" value="DUF5753"/>
</dbReference>
<name>A0ABZ2A6M1_STRNV</name>
<organism evidence="2 3">
    <name type="scientific">Streptomyces niveus</name>
    <name type="common">Streptomyces spheroides</name>
    <dbReference type="NCBI Taxonomy" id="193462"/>
    <lineage>
        <taxon>Bacteria</taxon>
        <taxon>Bacillati</taxon>
        <taxon>Actinomycetota</taxon>
        <taxon>Actinomycetes</taxon>
        <taxon>Kitasatosporales</taxon>
        <taxon>Streptomycetaceae</taxon>
        <taxon>Streptomyces</taxon>
    </lineage>
</organism>
<keyword evidence="3" id="KW-1185">Reference proteome</keyword>
<dbReference type="Pfam" id="PF13560">
    <property type="entry name" value="HTH_31"/>
    <property type="match status" value="1"/>
</dbReference>
<protein>
    <submittedName>
        <fullName evidence="2">Helix-turn-helix transcriptional regulator</fullName>
    </submittedName>
</protein>
<dbReference type="InterPro" id="IPR010982">
    <property type="entry name" value="Lambda_DNA-bd_dom_sf"/>
</dbReference>
<proteinExistence type="predicted"/>
<dbReference type="SUPFAM" id="SSF47413">
    <property type="entry name" value="lambda repressor-like DNA-binding domains"/>
    <property type="match status" value="1"/>
</dbReference>
<dbReference type="PROSITE" id="PS50943">
    <property type="entry name" value="HTH_CROC1"/>
    <property type="match status" value="1"/>
</dbReference>
<dbReference type="InterPro" id="IPR001387">
    <property type="entry name" value="Cro/C1-type_HTH"/>
</dbReference>
<feature type="domain" description="HTH cro/C1-type" evidence="1">
    <location>
        <begin position="21"/>
        <end position="74"/>
    </location>
</feature>
<evidence type="ECO:0000313" key="2">
    <source>
        <dbReference type="EMBL" id="WUX54357.1"/>
    </source>
</evidence>
<dbReference type="Proteomes" id="UP001432209">
    <property type="component" value="Chromosome"/>
</dbReference>
<reference evidence="2" key="1">
    <citation type="submission" date="2022-10" db="EMBL/GenBank/DDBJ databases">
        <title>The complete genomes of actinobacterial strains from the NBC collection.</title>
        <authorList>
            <person name="Joergensen T.S."/>
            <person name="Alvarez Arevalo M."/>
            <person name="Sterndorff E.B."/>
            <person name="Faurdal D."/>
            <person name="Vuksanovic O."/>
            <person name="Mourched A.-S."/>
            <person name="Charusanti P."/>
            <person name="Shaw S."/>
            <person name="Blin K."/>
            <person name="Weber T."/>
        </authorList>
    </citation>
    <scope>NUCLEOTIDE SEQUENCE</scope>
    <source>
        <strain evidence="2">NBC_01432</strain>
    </source>
</reference>
<dbReference type="SMART" id="SM00530">
    <property type="entry name" value="HTH_XRE"/>
    <property type="match status" value="1"/>
</dbReference>
<dbReference type="CDD" id="cd00093">
    <property type="entry name" value="HTH_XRE"/>
    <property type="match status" value="1"/>
</dbReference>
<sequence length="280" mass="30614">MPGPKELDPSSSPRAMVGSELRHAREAAGMTQPELGAPLFVSGSFIGQLELGTRRMQLEYAIKFDEILDTGGFFVRNCRAATKSKYPDHFADAVEAEAIATAIKEYAPLLIPGLLQTEAYARAVFRGGRPTATEDVIDQLVEARLERTKLLSDPTTPLFWGILDEATLRRQVGDAAVMAEALRNVANLMRRHRVIVQLLPFSAGAHMALEGALKLMSFSDAPPLVYLQSMGSGQLLDDPASVARYELTYDLLGASALSPRESLAQIEQLAEDYDHEAQQQ</sequence>
<dbReference type="EMBL" id="CP109495">
    <property type="protein sequence ID" value="WUX54357.1"/>
    <property type="molecule type" value="Genomic_DNA"/>
</dbReference>
<dbReference type="Pfam" id="PF19054">
    <property type="entry name" value="DUF5753"/>
    <property type="match status" value="1"/>
</dbReference>
<dbReference type="RefSeq" id="WP_329077964.1">
    <property type="nucleotide sequence ID" value="NZ_CP109389.1"/>
</dbReference>